<dbReference type="InterPro" id="IPR007627">
    <property type="entry name" value="RNA_pol_sigma70_r2"/>
</dbReference>
<protein>
    <submittedName>
        <fullName evidence="7">Sigma-70 family RNA polymerase sigma factor</fullName>
    </submittedName>
</protein>
<proteinExistence type="inferred from homology"/>
<gene>
    <name evidence="7" type="ORF">ABOZ73_08035</name>
</gene>
<evidence type="ECO:0000256" key="2">
    <source>
        <dbReference type="ARBA" id="ARBA00023015"/>
    </source>
</evidence>
<dbReference type="Gene3D" id="1.10.1740.10">
    <property type="match status" value="1"/>
</dbReference>
<dbReference type="GO" id="GO:0003677">
    <property type="term" value="F:DNA binding"/>
    <property type="evidence" value="ECO:0007669"/>
    <property type="project" value="InterPro"/>
</dbReference>
<dbReference type="PANTHER" id="PTHR43133">
    <property type="entry name" value="RNA POLYMERASE ECF-TYPE SIGMA FACTO"/>
    <property type="match status" value="1"/>
</dbReference>
<evidence type="ECO:0000313" key="7">
    <source>
        <dbReference type="EMBL" id="XDO98349.1"/>
    </source>
</evidence>
<feature type="domain" description="RNA polymerase sigma factor 70 region 4 type 2" evidence="6">
    <location>
        <begin position="110"/>
        <end position="159"/>
    </location>
</feature>
<reference evidence="7" key="1">
    <citation type="submission" date="2024-06" db="EMBL/GenBank/DDBJ databases">
        <title>Caulobacter inopinatus, sp. nov.</title>
        <authorList>
            <person name="Donachie S.P."/>
        </authorList>
    </citation>
    <scope>NUCLEOTIDE SEQUENCE</scope>
    <source>
        <strain evidence="7">73W</strain>
    </source>
</reference>
<keyword evidence="2" id="KW-0805">Transcription regulation</keyword>
<dbReference type="InterPro" id="IPR036388">
    <property type="entry name" value="WH-like_DNA-bd_sf"/>
</dbReference>
<dbReference type="InterPro" id="IPR039425">
    <property type="entry name" value="RNA_pol_sigma-70-like"/>
</dbReference>
<dbReference type="AlphaFoldDB" id="A0AB39KXF2"/>
<organism evidence="7">
    <name type="scientific">Caulobacter sp. 73W</name>
    <dbReference type="NCBI Taxonomy" id="3161137"/>
    <lineage>
        <taxon>Bacteria</taxon>
        <taxon>Pseudomonadati</taxon>
        <taxon>Pseudomonadota</taxon>
        <taxon>Alphaproteobacteria</taxon>
        <taxon>Caulobacterales</taxon>
        <taxon>Caulobacteraceae</taxon>
        <taxon>Caulobacter</taxon>
    </lineage>
</organism>
<dbReference type="GO" id="GO:0006352">
    <property type="term" value="P:DNA-templated transcription initiation"/>
    <property type="evidence" value="ECO:0007669"/>
    <property type="project" value="InterPro"/>
</dbReference>
<comment type="similarity">
    <text evidence="1">Belongs to the sigma-70 factor family. ECF subfamily.</text>
</comment>
<dbReference type="GO" id="GO:0016987">
    <property type="term" value="F:sigma factor activity"/>
    <property type="evidence" value="ECO:0007669"/>
    <property type="project" value="UniProtKB-KW"/>
</dbReference>
<evidence type="ECO:0000256" key="3">
    <source>
        <dbReference type="ARBA" id="ARBA00023082"/>
    </source>
</evidence>
<dbReference type="InterPro" id="IPR013325">
    <property type="entry name" value="RNA_pol_sigma_r2"/>
</dbReference>
<dbReference type="SUPFAM" id="SSF88659">
    <property type="entry name" value="Sigma3 and sigma4 domains of RNA polymerase sigma factors"/>
    <property type="match status" value="1"/>
</dbReference>
<keyword evidence="4" id="KW-0804">Transcription</keyword>
<dbReference type="Pfam" id="PF08281">
    <property type="entry name" value="Sigma70_r4_2"/>
    <property type="match status" value="1"/>
</dbReference>
<evidence type="ECO:0000256" key="1">
    <source>
        <dbReference type="ARBA" id="ARBA00010641"/>
    </source>
</evidence>
<feature type="domain" description="RNA polymerase sigma-70 region 2" evidence="5">
    <location>
        <begin position="21"/>
        <end position="82"/>
    </location>
</feature>
<dbReference type="InterPro" id="IPR014284">
    <property type="entry name" value="RNA_pol_sigma-70_dom"/>
</dbReference>
<evidence type="ECO:0000259" key="6">
    <source>
        <dbReference type="Pfam" id="PF08281"/>
    </source>
</evidence>
<dbReference type="RefSeq" id="WP_369062179.1">
    <property type="nucleotide sequence ID" value="NZ_CP158375.1"/>
</dbReference>
<dbReference type="InterPro" id="IPR013249">
    <property type="entry name" value="RNA_pol_sigma70_r4_t2"/>
</dbReference>
<accession>A0AB39KXF2</accession>
<name>A0AB39KXF2_9CAUL</name>
<dbReference type="SUPFAM" id="SSF88946">
    <property type="entry name" value="Sigma2 domain of RNA polymerase sigma factors"/>
    <property type="match status" value="1"/>
</dbReference>
<sequence>MGGDTSVVRFAEGRAQADLLRHRDWLKRFVSARFPNSNGDDVVQEVFVRLTARQTLDLVRRPKAYLARVAIGIVQDQWRRKSVRDAAQPELAYTAPSHLNADQEELVFLKQLVGSLPPDCREIFILQRLYGLTYVQIARQTGLSLKAVEGRMTKALALCARKMAD</sequence>
<keyword evidence="3" id="KW-0731">Sigma factor</keyword>
<dbReference type="EMBL" id="CP158375">
    <property type="protein sequence ID" value="XDO98349.1"/>
    <property type="molecule type" value="Genomic_DNA"/>
</dbReference>
<evidence type="ECO:0000256" key="4">
    <source>
        <dbReference type="ARBA" id="ARBA00023163"/>
    </source>
</evidence>
<dbReference type="NCBIfam" id="TIGR02937">
    <property type="entry name" value="sigma70-ECF"/>
    <property type="match status" value="1"/>
</dbReference>
<dbReference type="PANTHER" id="PTHR43133:SF63">
    <property type="entry name" value="RNA POLYMERASE SIGMA FACTOR FECI-RELATED"/>
    <property type="match status" value="1"/>
</dbReference>
<dbReference type="Pfam" id="PF04542">
    <property type="entry name" value="Sigma70_r2"/>
    <property type="match status" value="1"/>
</dbReference>
<evidence type="ECO:0000259" key="5">
    <source>
        <dbReference type="Pfam" id="PF04542"/>
    </source>
</evidence>
<dbReference type="Gene3D" id="1.10.10.10">
    <property type="entry name" value="Winged helix-like DNA-binding domain superfamily/Winged helix DNA-binding domain"/>
    <property type="match status" value="1"/>
</dbReference>
<dbReference type="InterPro" id="IPR013324">
    <property type="entry name" value="RNA_pol_sigma_r3/r4-like"/>
</dbReference>